<reference evidence="5 6" key="1">
    <citation type="submission" date="2018-05" db="EMBL/GenBank/DDBJ databases">
        <title>Coraliomargarita sinensis sp. nov., isolated from a marine solar saltern.</title>
        <authorList>
            <person name="Zhou L.Y."/>
        </authorList>
    </citation>
    <scope>NUCLEOTIDE SEQUENCE [LARGE SCALE GENOMIC DNA]</scope>
    <source>
        <strain evidence="5 6">WN38</strain>
    </source>
</reference>
<keyword evidence="3" id="KW-0238">DNA-binding</keyword>
<dbReference type="Proteomes" id="UP000247099">
    <property type="component" value="Unassembled WGS sequence"/>
</dbReference>
<evidence type="ECO:0000256" key="1">
    <source>
        <dbReference type="ARBA" id="ARBA00010923"/>
    </source>
</evidence>
<evidence type="ECO:0000256" key="3">
    <source>
        <dbReference type="ARBA" id="ARBA00023125"/>
    </source>
</evidence>
<dbReference type="EMBL" id="QHJQ01000003">
    <property type="protein sequence ID" value="PXA04627.1"/>
    <property type="molecule type" value="Genomic_DNA"/>
</dbReference>
<name>A0A317ZKA6_9BACT</name>
<evidence type="ECO:0000256" key="2">
    <source>
        <dbReference type="ARBA" id="ARBA00022747"/>
    </source>
</evidence>
<keyword evidence="2" id="KW-0680">Restriction system</keyword>
<evidence type="ECO:0000259" key="4">
    <source>
        <dbReference type="Pfam" id="PF01420"/>
    </source>
</evidence>
<dbReference type="Gene3D" id="3.90.220.20">
    <property type="entry name" value="DNA methylase specificity domains"/>
    <property type="match status" value="2"/>
</dbReference>
<dbReference type="Pfam" id="PF01420">
    <property type="entry name" value="Methylase_S"/>
    <property type="match status" value="2"/>
</dbReference>
<proteinExistence type="inferred from homology"/>
<dbReference type="InterPro" id="IPR000055">
    <property type="entry name" value="Restrct_endonuc_typeI_TRD"/>
</dbReference>
<evidence type="ECO:0000313" key="5">
    <source>
        <dbReference type="EMBL" id="PXA04627.1"/>
    </source>
</evidence>
<dbReference type="GO" id="GO:0009307">
    <property type="term" value="P:DNA restriction-modification system"/>
    <property type="evidence" value="ECO:0007669"/>
    <property type="project" value="UniProtKB-KW"/>
</dbReference>
<evidence type="ECO:0000313" key="6">
    <source>
        <dbReference type="Proteomes" id="UP000247099"/>
    </source>
</evidence>
<dbReference type="SUPFAM" id="SSF116734">
    <property type="entry name" value="DNA methylase specificity domain"/>
    <property type="match status" value="2"/>
</dbReference>
<dbReference type="InterPro" id="IPR052021">
    <property type="entry name" value="Type-I_RS_S_subunit"/>
</dbReference>
<sequence length="402" mass="46460">MWLILKGDVMGLNGFQKYEFQSLCSLSKKKYNPNNSLERYQCYELEHLSQETGRIIGSVDSKEQSSIKNVFSDQDVLFGKLRPYLKKYALPSTDGVCSTEIWVLVPKTEVCSRRYLFALIQSEKFVRCASIASGSKMPRADWNYISTQVFEVPQILEQEMIADILGACDEAIEAQERLITQKQERQKGLMQKLLVGEVRFPKFDRTPWEELKLGSVLKHVFRPISWSPEMSLKLVSIRRRAGGLFLRPEMKGSDYKTSDLHEIRKGDFLISKRQVTHGALAVVKTPFDGCHVSKEYTIFENTAPKVLHTPYLDWLSKTREMWHKAYVASNGVAIEKLIFVPKDFLKFEIKLPPTIEEQRRIASFLNEQEQEIVLSRKRLEVLKLQKKSLMQKLLTGEVRVKV</sequence>
<dbReference type="GO" id="GO:0003677">
    <property type="term" value="F:DNA binding"/>
    <property type="evidence" value="ECO:0007669"/>
    <property type="project" value="UniProtKB-KW"/>
</dbReference>
<dbReference type="InParanoid" id="A0A317ZKA6"/>
<accession>A0A317ZKA6</accession>
<organism evidence="5 6">
    <name type="scientific">Coraliomargarita sinensis</name>
    <dbReference type="NCBI Taxonomy" id="2174842"/>
    <lineage>
        <taxon>Bacteria</taxon>
        <taxon>Pseudomonadati</taxon>
        <taxon>Verrucomicrobiota</taxon>
        <taxon>Opitutia</taxon>
        <taxon>Puniceicoccales</taxon>
        <taxon>Coraliomargaritaceae</taxon>
        <taxon>Coraliomargarita</taxon>
    </lineage>
</organism>
<feature type="domain" description="Type I restriction modification DNA specificity" evidence="4">
    <location>
        <begin position="254"/>
        <end position="383"/>
    </location>
</feature>
<comment type="caution">
    <text evidence="5">The sequence shown here is derived from an EMBL/GenBank/DDBJ whole genome shotgun (WGS) entry which is preliminary data.</text>
</comment>
<keyword evidence="6" id="KW-1185">Reference proteome</keyword>
<dbReference type="PANTHER" id="PTHR30408">
    <property type="entry name" value="TYPE-1 RESTRICTION ENZYME ECOKI SPECIFICITY PROTEIN"/>
    <property type="match status" value="1"/>
</dbReference>
<gene>
    <name evidence="5" type="ORF">DDZ13_05495</name>
</gene>
<dbReference type="PANTHER" id="PTHR30408:SF12">
    <property type="entry name" value="TYPE I RESTRICTION ENZYME MJAVIII SPECIFICITY SUBUNIT"/>
    <property type="match status" value="1"/>
</dbReference>
<protein>
    <recommendedName>
        <fullName evidence="4">Type I restriction modification DNA specificity domain-containing protein</fullName>
    </recommendedName>
</protein>
<comment type="similarity">
    <text evidence="1">Belongs to the type-I restriction system S methylase family.</text>
</comment>
<feature type="domain" description="Type I restriction modification DNA specificity" evidence="4">
    <location>
        <begin position="56"/>
        <end position="176"/>
    </location>
</feature>
<dbReference type="AlphaFoldDB" id="A0A317ZKA6"/>
<dbReference type="InterPro" id="IPR044946">
    <property type="entry name" value="Restrct_endonuc_typeI_TRD_sf"/>
</dbReference>